<feature type="non-terminal residue" evidence="21">
    <location>
        <position position="157"/>
    </location>
</feature>
<dbReference type="Gene3D" id="3.40.50.720">
    <property type="entry name" value="NAD(P)-binding Rossmann-like Domain"/>
    <property type="match status" value="1"/>
</dbReference>
<dbReference type="EMBL" id="UINC01130307">
    <property type="protein sequence ID" value="SVD11297.1"/>
    <property type="molecule type" value="Genomic_DNA"/>
</dbReference>
<evidence type="ECO:0000256" key="9">
    <source>
        <dbReference type="ARBA" id="ARBA00023140"/>
    </source>
</evidence>
<keyword evidence="6" id="KW-0521">NADP</keyword>
<comment type="catalytic activity">
    <reaction evidence="16">
        <text>(2E)-tetradecenoyl-CoA + NADPH + H(+) = tetradecanoyl-CoA + NADP(+)</text>
        <dbReference type="Rhea" id="RHEA:44968"/>
        <dbReference type="ChEBI" id="CHEBI:15378"/>
        <dbReference type="ChEBI" id="CHEBI:57385"/>
        <dbReference type="ChEBI" id="CHEBI:57783"/>
        <dbReference type="ChEBI" id="CHEBI:58349"/>
        <dbReference type="ChEBI" id="CHEBI:61405"/>
    </reaction>
    <physiologicalReaction direction="left-to-right" evidence="16">
        <dbReference type="Rhea" id="RHEA:44969"/>
    </physiologicalReaction>
</comment>
<dbReference type="Pfam" id="PF00106">
    <property type="entry name" value="adh_short"/>
    <property type="match status" value="1"/>
</dbReference>
<keyword evidence="4" id="KW-0597">Phosphoprotein</keyword>
<evidence type="ECO:0000256" key="16">
    <source>
        <dbReference type="ARBA" id="ARBA00048686"/>
    </source>
</evidence>
<comment type="catalytic activity">
    <reaction evidence="19">
        <text>(2E)-decenoyl-CoA + NADPH + H(+) = decanoyl-CoA + NADP(+)</text>
        <dbReference type="Rhea" id="RHEA:44960"/>
        <dbReference type="ChEBI" id="CHEBI:15378"/>
        <dbReference type="ChEBI" id="CHEBI:57783"/>
        <dbReference type="ChEBI" id="CHEBI:58349"/>
        <dbReference type="ChEBI" id="CHEBI:61406"/>
        <dbReference type="ChEBI" id="CHEBI:61430"/>
    </reaction>
    <physiologicalReaction direction="left-to-right" evidence="19">
        <dbReference type="Rhea" id="RHEA:44961"/>
    </physiologicalReaction>
</comment>
<evidence type="ECO:0000256" key="17">
    <source>
        <dbReference type="ARBA" id="ARBA00049108"/>
    </source>
</evidence>
<evidence type="ECO:0000256" key="4">
    <source>
        <dbReference type="ARBA" id="ARBA00022553"/>
    </source>
</evidence>
<dbReference type="PRINTS" id="PR00081">
    <property type="entry name" value="GDHRDH"/>
</dbReference>
<evidence type="ECO:0000256" key="20">
    <source>
        <dbReference type="ARBA" id="ARBA00049559"/>
    </source>
</evidence>
<dbReference type="AlphaFoldDB" id="A0A382SQ19"/>
<keyword evidence="7" id="KW-0560">Oxidoreductase</keyword>
<dbReference type="GO" id="GO:0006633">
    <property type="term" value="P:fatty acid biosynthetic process"/>
    <property type="evidence" value="ECO:0007669"/>
    <property type="project" value="UniProtKB-KW"/>
</dbReference>
<dbReference type="InterPro" id="IPR036291">
    <property type="entry name" value="NAD(P)-bd_dom_sf"/>
</dbReference>
<name>A0A382SQ19_9ZZZZ</name>
<dbReference type="InterPro" id="IPR002347">
    <property type="entry name" value="SDR_fam"/>
</dbReference>
<comment type="function">
    <text evidence="11">Participates in chain elongation of fatty acids. Catalyzes the reduction of trans-2-enoyl-CoAs of varying chain lengths from 6:1 to 16:1, having maximum activity with 10:1 CoA. Has no 2,4-dienoyl-CoA reductase activity.</text>
</comment>
<evidence type="ECO:0000256" key="10">
    <source>
        <dbReference type="ARBA" id="ARBA00023160"/>
    </source>
</evidence>
<evidence type="ECO:0000256" key="7">
    <source>
        <dbReference type="ARBA" id="ARBA00023002"/>
    </source>
</evidence>
<dbReference type="EC" id="1.3.1.38" evidence="13"/>
<dbReference type="PANTHER" id="PTHR24317:SF7">
    <property type="entry name" value="PEROXISOMAL TRANS-2-ENOYL-COA REDUCTASE"/>
    <property type="match status" value="1"/>
</dbReference>
<evidence type="ECO:0000256" key="18">
    <source>
        <dbReference type="ARBA" id="ARBA00049251"/>
    </source>
</evidence>
<evidence type="ECO:0000256" key="3">
    <source>
        <dbReference type="ARBA" id="ARBA00022516"/>
    </source>
</evidence>
<comment type="catalytic activity">
    <reaction evidence="20">
        <text>(2E)-octenoyl-CoA + NADPH + H(+) = octanoyl-CoA + NADP(+)</text>
        <dbReference type="Rhea" id="RHEA:44952"/>
        <dbReference type="ChEBI" id="CHEBI:15378"/>
        <dbReference type="ChEBI" id="CHEBI:57386"/>
        <dbReference type="ChEBI" id="CHEBI:57783"/>
        <dbReference type="ChEBI" id="CHEBI:58349"/>
        <dbReference type="ChEBI" id="CHEBI:62242"/>
    </reaction>
    <physiologicalReaction direction="left-to-right" evidence="20">
        <dbReference type="Rhea" id="RHEA:44953"/>
    </physiologicalReaction>
</comment>
<comment type="catalytic activity">
    <reaction evidence="17">
        <text>(2E)-hexenoyl-CoA + NADPH + H(+) = hexanoyl-CoA + NADP(+)</text>
        <dbReference type="Rhea" id="RHEA:44956"/>
        <dbReference type="ChEBI" id="CHEBI:15378"/>
        <dbReference type="ChEBI" id="CHEBI:57783"/>
        <dbReference type="ChEBI" id="CHEBI:58349"/>
        <dbReference type="ChEBI" id="CHEBI:62077"/>
        <dbReference type="ChEBI" id="CHEBI:62620"/>
    </reaction>
    <physiologicalReaction direction="left-to-right" evidence="17">
        <dbReference type="Rhea" id="RHEA:44957"/>
    </physiologicalReaction>
</comment>
<reference evidence="21" key="1">
    <citation type="submission" date="2018-05" db="EMBL/GenBank/DDBJ databases">
        <authorList>
            <person name="Lanie J.A."/>
            <person name="Ng W.-L."/>
            <person name="Kazmierczak K.M."/>
            <person name="Andrzejewski T.M."/>
            <person name="Davidsen T.M."/>
            <person name="Wayne K.J."/>
            <person name="Tettelin H."/>
            <person name="Glass J.I."/>
            <person name="Rusch D."/>
            <person name="Podicherti R."/>
            <person name="Tsui H.-C.T."/>
            <person name="Winkler M.E."/>
        </authorList>
    </citation>
    <scope>NUCLEOTIDE SEQUENCE</scope>
</reference>
<evidence type="ECO:0000256" key="13">
    <source>
        <dbReference type="ARBA" id="ARBA00038849"/>
    </source>
</evidence>
<dbReference type="PANTHER" id="PTHR24317">
    <property type="entry name" value="PEROXISOMAL TRANS-2-ENOYL-COA REDUCTASE"/>
    <property type="match status" value="1"/>
</dbReference>
<evidence type="ECO:0000256" key="1">
    <source>
        <dbReference type="ARBA" id="ARBA00004275"/>
    </source>
</evidence>
<comment type="subcellular location">
    <subcellularLocation>
        <location evidence="1">Peroxisome</location>
    </subcellularLocation>
</comment>
<protein>
    <recommendedName>
        <fullName evidence="14">Peroxisomal trans-2-enoyl-CoA reductase</fullName>
        <ecNumber evidence="13">1.3.1.38</ecNumber>
    </recommendedName>
</protein>
<accession>A0A382SQ19</accession>
<comment type="subunit">
    <text evidence="12">Interacts with PEX5, probably required to target it into peroxisomes.</text>
</comment>
<proteinExistence type="predicted"/>
<evidence type="ECO:0000256" key="15">
    <source>
        <dbReference type="ARBA" id="ARBA00047570"/>
    </source>
</evidence>
<evidence type="ECO:0000256" key="6">
    <source>
        <dbReference type="ARBA" id="ARBA00022857"/>
    </source>
</evidence>
<sequence>MLNTIYKEGLFDGKKALVTGGGTGIGLRIARELAMLGAEVVIASRKLENLEKGISKITGDGGKALALECNVRNEDSIEKCVKEAIDKMDGIDFLVNNAGGQFPSPAEAINTKGWNAVIETNLSGTFHMSRHVFNATMKKNGGAIVNIIADMWNGFPM</sequence>
<keyword evidence="3" id="KW-0444">Lipid biosynthesis</keyword>
<comment type="catalytic activity">
    <reaction evidence="15">
        <text>(2E)-dodecenoyl-CoA + NADPH + H(+) = dodecanoyl-CoA + NADP(+)</text>
        <dbReference type="Rhea" id="RHEA:44964"/>
        <dbReference type="ChEBI" id="CHEBI:15378"/>
        <dbReference type="ChEBI" id="CHEBI:57330"/>
        <dbReference type="ChEBI" id="CHEBI:57375"/>
        <dbReference type="ChEBI" id="CHEBI:57783"/>
        <dbReference type="ChEBI" id="CHEBI:58349"/>
    </reaction>
    <physiologicalReaction direction="left-to-right" evidence="15">
        <dbReference type="Rhea" id="RHEA:44965"/>
    </physiologicalReaction>
</comment>
<keyword evidence="5" id="KW-0276">Fatty acid metabolism</keyword>
<dbReference type="GO" id="GO:0005777">
    <property type="term" value="C:peroxisome"/>
    <property type="evidence" value="ECO:0007669"/>
    <property type="project" value="UniProtKB-SubCell"/>
</dbReference>
<evidence type="ECO:0000256" key="14">
    <source>
        <dbReference type="ARBA" id="ARBA00041063"/>
    </source>
</evidence>
<evidence type="ECO:0000256" key="11">
    <source>
        <dbReference type="ARBA" id="ARBA00037124"/>
    </source>
</evidence>
<dbReference type="InterPro" id="IPR052388">
    <property type="entry name" value="Peroxisomal_t2-enoyl-CoA_red"/>
</dbReference>
<evidence type="ECO:0000256" key="2">
    <source>
        <dbReference type="ARBA" id="ARBA00005189"/>
    </source>
</evidence>
<organism evidence="21">
    <name type="scientific">marine metagenome</name>
    <dbReference type="NCBI Taxonomy" id="408172"/>
    <lineage>
        <taxon>unclassified sequences</taxon>
        <taxon>metagenomes</taxon>
        <taxon>ecological metagenomes</taxon>
    </lineage>
</organism>
<evidence type="ECO:0000256" key="12">
    <source>
        <dbReference type="ARBA" id="ARBA00038622"/>
    </source>
</evidence>
<dbReference type="SUPFAM" id="SSF51735">
    <property type="entry name" value="NAD(P)-binding Rossmann-fold domains"/>
    <property type="match status" value="1"/>
</dbReference>
<evidence type="ECO:0000313" key="21">
    <source>
        <dbReference type="EMBL" id="SVD11297.1"/>
    </source>
</evidence>
<evidence type="ECO:0000256" key="19">
    <source>
        <dbReference type="ARBA" id="ARBA00049386"/>
    </source>
</evidence>
<comment type="catalytic activity">
    <reaction evidence="18">
        <text>a (2E)-enoyl-CoA + NADPH + H(+) = a 2,3-saturated acyl-CoA + NADP(+)</text>
        <dbReference type="Rhea" id="RHEA:33763"/>
        <dbReference type="ChEBI" id="CHEBI:15378"/>
        <dbReference type="ChEBI" id="CHEBI:57783"/>
        <dbReference type="ChEBI" id="CHEBI:58349"/>
        <dbReference type="ChEBI" id="CHEBI:58856"/>
        <dbReference type="ChEBI" id="CHEBI:65111"/>
        <dbReference type="EC" id="1.3.1.38"/>
    </reaction>
    <physiologicalReaction direction="left-to-right" evidence="18">
        <dbReference type="Rhea" id="RHEA:33764"/>
    </physiologicalReaction>
</comment>
<gene>
    <name evidence="21" type="ORF">METZ01_LOCUS364151</name>
</gene>
<evidence type="ECO:0000256" key="5">
    <source>
        <dbReference type="ARBA" id="ARBA00022832"/>
    </source>
</evidence>
<keyword evidence="10" id="KW-0275">Fatty acid biosynthesis</keyword>
<dbReference type="GO" id="GO:0019166">
    <property type="term" value="F:trans-2-enoyl-CoA reductase (NADPH) activity"/>
    <property type="evidence" value="ECO:0007669"/>
    <property type="project" value="UniProtKB-EC"/>
</dbReference>
<keyword evidence="8" id="KW-0443">Lipid metabolism</keyword>
<keyword evidence="9" id="KW-0576">Peroxisome</keyword>
<evidence type="ECO:0000256" key="8">
    <source>
        <dbReference type="ARBA" id="ARBA00023098"/>
    </source>
</evidence>
<comment type="pathway">
    <text evidence="2">Lipid metabolism.</text>
</comment>